<dbReference type="SUPFAM" id="SSF47648">
    <property type="entry name" value="Nucleoside phosphorylase/phosphoribosyltransferase N-terminal domain"/>
    <property type="match status" value="1"/>
</dbReference>
<keyword evidence="5" id="KW-1185">Reference proteome</keyword>
<keyword evidence="4" id="KW-0238">DNA-binding</keyword>
<evidence type="ECO:0000259" key="3">
    <source>
        <dbReference type="Pfam" id="PF02885"/>
    </source>
</evidence>
<dbReference type="InterPro" id="IPR035902">
    <property type="entry name" value="Nuc_phospho_transferase"/>
</dbReference>
<keyword evidence="1" id="KW-0328">Glycosyltransferase</keyword>
<dbReference type="GO" id="GO:0005829">
    <property type="term" value="C:cytosol"/>
    <property type="evidence" value="ECO:0007669"/>
    <property type="project" value="TreeGrafter"/>
</dbReference>
<dbReference type="AlphaFoldDB" id="A0A643F201"/>
<dbReference type="Gene3D" id="1.20.970.10">
    <property type="entry name" value="Transferase, Pyrimidine Nucleoside Phosphorylase, Chain C"/>
    <property type="match status" value="1"/>
</dbReference>
<dbReference type="Pfam" id="PF02885">
    <property type="entry name" value="Glycos_trans_3N"/>
    <property type="match status" value="1"/>
</dbReference>
<keyword evidence="2" id="KW-0808">Transferase</keyword>
<dbReference type="InterPro" id="IPR036320">
    <property type="entry name" value="Glycosyl_Trfase_fam3_N_dom_sf"/>
</dbReference>
<dbReference type="GO" id="GO:0004048">
    <property type="term" value="F:anthranilate phosphoribosyltransferase activity"/>
    <property type="evidence" value="ECO:0007669"/>
    <property type="project" value="InterPro"/>
</dbReference>
<dbReference type="PANTHER" id="PTHR43285:SF4">
    <property type="entry name" value="TRANSFERASE"/>
    <property type="match status" value="1"/>
</dbReference>
<evidence type="ECO:0000313" key="5">
    <source>
        <dbReference type="Proteomes" id="UP000430120"/>
    </source>
</evidence>
<name>A0A643F201_IDEDE</name>
<sequence>MSIAPYLREIGRGKEGARALSREQACDLMSQLLDDKLSDLEKGGFALAMRIKGETAEELAGFMDAVRPRLLPLAAPSTPVLLPSYNGARKLPNLTALLALLLARDGVPVLVHGPLTDPGRVTSAQVFEALGLPPALSPEAAQAQWAAGQPVFMPLAVLHPALDRLLALRRVLGLRNPGHTLAKLLPAVPGGVRVVNHTHPEYSISLSQFLELTQADALLLRGTEGEPVADARRCPALKVFVQGALSDVLSVEAQGGSLAELPDLPSLDPAETAAAIRAMLAGQRPVPAPIDRQRRVLLALRDAARAAADTTCRT</sequence>
<dbReference type="SUPFAM" id="SSF52418">
    <property type="entry name" value="Nucleoside phosphorylase/phosphoribosyltransferase catalytic domain"/>
    <property type="match status" value="1"/>
</dbReference>
<dbReference type="RefSeq" id="WP_151126070.1">
    <property type="nucleotide sequence ID" value="NZ_CP088081.1"/>
</dbReference>
<dbReference type="Gene3D" id="3.40.1030.10">
    <property type="entry name" value="Nucleoside phosphorylase/phosphoribosyltransferase catalytic domain"/>
    <property type="match status" value="1"/>
</dbReference>
<evidence type="ECO:0000256" key="2">
    <source>
        <dbReference type="ARBA" id="ARBA00022679"/>
    </source>
</evidence>
<dbReference type="InterPro" id="IPR017459">
    <property type="entry name" value="Glycosyl_Trfase_fam3_N_dom"/>
</dbReference>
<dbReference type="NCBIfam" id="NF006005">
    <property type="entry name" value="PRK08136.1"/>
    <property type="match status" value="1"/>
</dbReference>
<dbReference type="InterPro" id="IPR005940">
    <property type="entry name" value="Anthranilate_Pribosyl_Tfrase"/>
</dbReference>
<gene>
    <name evidence="4" type="primary">ybiB</name>
    <name evidence="4" type="ORF">F7Q92_21325</name>
</gene>
<comment type="caution">
    <text evidence="4">The sequence shown here is derived from an EMBL/GenBank/DDBJ whole genome shotgun (WGS) entry which is preliminary data.</text>
</comment>
<protein>
    <submittedName>
        <fullName evidence="4">DNA-binding protein YbiB</fullName>
    </submittedName>
</protein>
<dbReference type="GO" id="GO:0003677">
    <property type="term" value="F:DNA binding"/>
    <property type="evidence" value="ECO:0007669"/>
    <property type="project" value="UniProtKB-KW"/>
</dbReference>
<evidence type="ECO:0000256" key="1">
    <source>
        <dbReference type="ARBA" id="ARBA00022676"/>
    </source>
</evidence>
<feature type="domain" description="Glycosyl transferase family 3 N-terminal" evidence="3">
    <location>
        <begin position="5"/>
        <end position="67"/>
    </location>
</feature>
<organism evidence="4 5">
    <name type="scientific">Ideonella dechloratans</name>
    <dbReference type="NCBI Taxonomy" id="36863"/>
    <lineage>
        <taxon>Bacteria</taxon>
        <taxon>Pseudomonadati</taxon>
        <taxon>Pseudomonadota</taxon>
        <taxon>Betaproteobacteria</taxon>
        <taxon>Burkholderiales</taxon>
        <taxon>Sphaerotilaceae</taxon>
        <taxon>Ideonella</taxon>
    </lineage>
</organism>
<accession>A0A643F201</accession>
<dbReference type="PANTHER" id="PTHR43285">
    <property type="entry name" value="ANTHRANILATE PHOSPHORIBOSYLTRANSFERASE"/>
    <property type="match status" value="1"/>
</dbReference>
<dbReference type="GO" id="GO:0000162">
    <property type="term" value="P:L-tryptophan biosynthetic process"/>
    <property type="evidence" value="ECO:0007669"/>
    <property type="project" value="InterPro"/>
</dbReference>
<dbReference type="EMBL" id="VZPB01000121">
    <property type="protein sequence ID" value="KAB0572076.1"/>
    <property type="molecule type" value="Genomic_DNA"/>
</dbReference>
<evidence type="ECO:0000313" key="4">
    <source>
        <dbReference type="EMBL" id="KAB0572076.1"/>
    </source>
</evidence>
<dbReference type="Proteomes" id="UP000430120">
    <property type="component" value="Unassembled WGS sequence"/>
</dbReference>
<reference evidence="4 5" key="1">
    <citation type="submission" date="2019-09" db="EMBL/GenBank/DDBJ databases">
        <title>Draft genome sequences of 48 bacterial type strains from the CCUG.</title>
        <authorList>
            <person name="Tunovic T."/>
            <person name="Pineiro-Iglesias B."/>
            <person name="Unosson C."/>
            <person name="Inganas E."/>
            <person name="Ohlen M."/>
            <person name="Cardew S."/>
            <person name="Jensie-Markopoulos S."/>
            <person name="Salva-Serra F."/>
            <person name="Jaen-Luchoro D."/>
            <person name="Karlsson R."/>
            <person name="Svensson-Stadler L."/>
            <person name="Chun J."/>
            <person name="Moore E."/>
        </authorList>
    </citation>
    <scope>NUCLEOTIDE SEQUENCE [LARGE SCALE GENOMIC DNA]</scope>
    <source>
        <strain evidence="4 5">CCUG 30977</strain>
    </source>
</reference>
<proteinExistence type="predicted"/>
<dbReference type="OrthoDB" id="9768896at2"/>